<comment type="caution">
    <text evidence="7">The sequence shown here is derived from an EMBL/GenBank/DDBJ whole genome shotgun (WGS) entry which is preliminary data.</text>
</comment>
<evidence type="ECO:0000259" key="6">
    <source>
        <dbReference type="Pfam" id="PF22692"/>
    </source>
</evidence>
<evidence type="ECO:0000256" key="3">
    <source>
        <dbReference type="ARBA" id="ARBA00023143"/>
    </source>
</evidence>
<dbReference type="STRING" id="326475.AWB66_00229"/>
<dbReference type="EMBL" id="FCNZ02000001">
    <property type="protein sequence ID" value="SAL10759.1"/>
    <property type="molecule type" value="Genomic_DNA"/>
</dbReference>
<sequence>MDSIMALGTRLIASETRRVETAGQNIANAASPGYKRAIAFQNLLASAVPVVENHEAGFATSTDFSAGKLIHTGNPLDVSIDGRGFFEVATADGPAYTRVGSFTRDASGRLTTAQGWPLQGSGGDVVVSSSGDWRIEKDGTVLENGDPVAVINVVEFGDPSKLRRIDGGLFVADGQSAAPVDGVQISQGNLESSNVTLATDMMQMMEAVRRIEAGQKLIHTYDDMMGSALQRLGEMSA</sequence>
<keyword evidence="8" id="KW-1185">Reference proteome</keyword>
<evidence type="ECO:0000256" key="4">
    <source>
        <dbReference type="RuleBase" id="RU362116"/>
    </source>
</evidence>
<evidence type="ECO:0000259" key="5">
    <source>
        <dbReference type="Pfam" id="PF06429"/>
    </source>
</evidence>
<feature type="domain" description="Flagellar basal-body/hook protein C-terminal" evidence="5">
    <location>
        <begin position="187"/>
        <end position="230"/>
    </location>
</feature>
<dbReference type="SUPFAM" id="SSF117143">
    <property type="entry name" value="Flagellar hook protein flgE"/>
    <property type="match status" value="1"/>
</dbReference>
<evidence type="ECO:0000256" key="2">
    <source>
        <dbReference type="ARBA" id="ARBA00009677"/>
    </source>
</evidence>
<reference evidence="7" key="1">
    <citation type="submission" date="2016-01" db="EMBL/GenBank/DDBJ databases">
        <authorList>
            <person name="Peeters Charlotte."/>
        </authorList>
    </citation>
    <scope>NUCLEOTIDE SEQUENCE</scope>
    <source>
        <strain evidence="7">LMG 22936</strain>
    </source>
</reference>
<dbReference type="GO" id="GO:0009425">
    <property type="term" value="C:bacterial-type flagellum basal body"/>
    <property type="evidence" value="ECO:0007669"/>
    <property type="project" value="UniProtKB-SubCell"/>
</dbReference>
<evidence type="ECO:0000313" key="8">
    <source>
        <dbReference type="Proteomes" id="UP000054717"/>
    </source>
</evidence>
<dbReference type="PANTHER" id="PTHR30435:SF19">
    <property type="entry name" value="FLAGELLAR BASAL-BODY ROD PROTEIN FLGG"/>
    <property type="match status" value="1"/>
</dbReference>
<dbReference type="InterPro" id="IPR010930">
    <property type="entry name" value="Flg_bb/hook_C_dom"/>
</dbReference>
<organism evidence="7 8">
    <name type="scientific">Caballeronia telluris</name>
    <dbReference type="NCBI Taxonomy" id="326475"/>
    <lineage>
        <taxon>Bacteria</taxon>
        <taxon>Pseudomonadati</taxon>
        <taxon>Pseudomonadota</taxon>
        <taxon>Betaproteobacteria</taxon>
        <taxon>Burkholderiales</taxon>
        <taxon>Burkholderiaceae</taxon>
        <taxon>Caballeronia</taxon>
    </lineage>
</organism>
<keyword evidence="7" id="KW-0966">Cell projection</keyword>
<dbReference type="PANTHER" id="PTHR30435">
    <property type="entry name" value="FLAGELLAR PROTEIN"/>
    <property type="match status" value="1"/>
</dbReference>
<dbReference type="InterPro" id="IPR053967">
    <property type="entry name" value="LlgE_F_G-like_D1"/>
</dbReference>
<evidence type="ECO:0000313" key="7">
    <source>
        <dbReference type="EMBL" id="SAL10759.1"/>
    </source>
</evidence>
<dbReference type="InterPro" id="IPR037925">
    <property type="entry name" value="FlgE/F/G-like"/>
</dbReference>
<dbReference type="Proteomes" id="UP000054717">
    <property type="component" value="Unassembled WGS sequence"/>
</dbReference>
<evidence type="ECO:0000256" key="1">
    <source>
        <dbReference type="ARBA" id="ARBA00004117"/>
    </source>
</evidence>
<comment type="similarity">
    <text evidence="2 4">Belongs to the flagella basal body rod proteins family.</text>
</comment>
<gene>
    <name evidence="7" type="ORF">AWB66_00229</name>
</gene>
<comment type="subcellular location">
    <subcellularLocation>
        <location evidence="1 4">Bacterial flagellum basal body</location>
    </subcellularLocation>
</comment>
<name>A0A158EUI9_9BURK</name>
<dbReference type="NCBIfam" id="TIGR03506">
    <property type="entry name" value="FlgEFG_subfam"/>
    <property type="match status" value="1"/>
</dbReference>
<dbReference type="GO" id="GO:0071978">
    <property type="term" value="P:bacterial-type flagellum-dependent swarming motility"/>
    <property type="evidence" value="ECO:0007669"/>
    <property type="project" value="TreeGrafter"/>
</dbReference>
<keyword evidence="3 4" id="KW-0975">Bacterial flagellum</keyword>
<dbReference type="RefSeq" id="WP_087628421.1">
    <property type="nucleotide sequence ID" value="NZ_FCNZ02000001.1"/>
</dbReference>
<keyword evidence="7" id="KW-0969">Cilium</keyword>
<dbReference type="InterPro" id="IPR020013">
    <property type="entry name" value="Flagellar_FlgE/F/G"/>
</dbReference>
<dbReference type="Pfam" id="PF06429">
    <property type="entry name" value="Flg_bbr_C"/>
    <property type="match status" value="1"/>
</dbReference>
<dbReference type="Pfam" id="PF22692">
    <property type="entry name" value="LlgE_F_G_D1"/>
    <property type="match status" value="1"/>
</dbReference>
<feature type="domain" description="Flagellar hook protein FlgE/F/G-like D1" evidence="6">
    <location>
        <begin position="80"/>
        <end position="141"/>
    </location>
</feature>
<dbReference type="AlphaFoldDB" id="A0A158EUI9"/>
<accession>A0A158EUI9</accession>
<proteinExistence type="inferred from homology"/>
<keyword evidence="7" id="KW-0282">Flagellum</keyword>
<protein>
    <submittedName>
        <fullName evidence="7">Flagellar basal body rod protein FlgF</fullName>
    </submittedName>
</protein>